<name>A0ACB9Z388_9PEZI</name>
<comment type="caution">
    <text evidence="1">The sequence shown here is derived from an EMBL/GenBank/DDBJ whole genome shotgun (WGS) entry which is preliminary data.</text>
</comment>
<dbReference type="Proteomes" id="UP001497700">
    <property type="component" value="Unassembled WGS sequence"/>
</dbReference>
<proteinExistence type="predicted"/>
<sequence length="255" mass="28464">MRDAGRPPSPSLSPSPSPPASPSPLPVHCPPGSIVRLPIRRRQLRSSSNDELQQSTPLWCSSSSSDATAATAAAVLAVRPLGWHRKLQGVYLFRYKDFLGRPAVQPAAREPQIREYFGRSEEREGRDQEKERRGCDAVLLEARRWCCWAQGFHLPEPEMRWVLTLVFDLANVLIARQEAAARETGWRARGGGGGYLCRNASDCETGAAGADMSPAELFWLGRYYLFNLMNTVADMRDEFGIENLSIPNFAWRCSN</sequence>
<reference evidence="1 2" key="1">
    <citation type="journal article" date="2022" name="New Phytol.">
        <title>Ecological generalism drives hyperdiversity of secondary metabolite gene clusters in xylarialean endophytes.</title>
        <authorList>
            <person name="Franco M.E.E."/>
            <person name="Wisecaver J.H."/>
            <person name="Arnold A.E."/>
            <person name="Ju Y.M."/>
            <person name="Slot J.C."/>
            <person name="Ahrendt S."/>
            <person name="Moore L.P."/>
            <person name="Eastman K.E."/>
            <person name="Scott K."/>
            <person name="Konkel Z."/>
            <person name="Mondo S.J."/>
            <person name="Kuo A."/>
            <person name="Hayes R.D."/>
            <person name="Haridas S."/>
            <person name="Andreopoulos B."/>
            <person name="Riley R."/>
            <person name="LaButti K."/>
            <person name="Pangilinan J."/>
            <person name="Lipzen A."/>
            <person name="Amirebrahimi M."/>
            <person name="Yan J."/>
            <person name="Adam C."/>
            <person name="Keymanesh K."/>
            <person name="Ng V."/>
            <person name="Louie K."/>
            <person name="Northen T."/>
            <person name="Drula E."/>
            <person name="Henrissat B."/>
            <person name="Hsieh H.M."/>
            <person name="Youens-Clark K."/>
            <person name="Lutzoni F."/>
            <person name="Miadlikowska J."/>
            <person name="Eastwood D.C."/>
            <person name="Hamelin R.C."/>
            <person name="Grigoriev I.V."/>
            <person name="U'Ren J.M."/>
        </authorList>
    </citation>
    <scope>NUCLEOTIDE SEQUENCE [LARGE SCALE GENOMIC DNA]</scope>
    <source>
        <strain evidence="1 2">CBS 119005</strain>
    </source>
</reference>
<gene>
    <name evidence="1" type="ORF">F4820DRAFT_266193</name>
</gene>
<keyword evidence="2" id="KW-1185">Reference proteome</keyword>
<evidence type="ECO:0000313" key="2">
    <source>
        <dbReference type="Proteomes" id="UP001497700"/>
    </source>
</evidence>
<dbReference type="EMBL" id="MU393462">
    <property type="protein sequence ID" value="KAI4866185.1"/>
    <property type="molecule type" value="Genomic_DNA"/>
</dbReference>
<accession>A0ACB9Z388</accession>
<organism evidence="1 2">
    <name type="scientific">Hypoxylon rubiginosum</name>
    <dbReference type="NCBI Taxonomy" id="110542"/>
    <lineage>
        <taxon>Eukaryota</taxon>
        <taxon>Fungi</taxon>
        <taxon>Dikarya</taxon>
        <taxon>Ascomycota</taxon>
        <taxon>Pezizomycotina</taxon>
        <taxon>Sordariomycetes</taxon>
        <taxon>Xylariomycetidae</taxon>
        <taxon>Xylariales</taxon>
        <taxon>Hypoxylaceae</taxon>
        <taxon>Hypoxylon</taxon>
    </lineage>
</organism>
<protein>
    <submittedName>
        <fullName evidence="1">Uncharacterized protein</fullName>
    </submittedName>
</protein>
<evidence type="ECO:0000313" key="1">
    <source>
        <dbReference type="EMBL" id="KAI4866185.1"/>
    </source>
</evidence>